<dbReference type="GO" id="GO:0016787">
    <property type="term" value="F:hydrolase activity"/>
    <property type="evidence" value="ECO:0007669"/>
    <property type="project" value="UniProtKB-KW"/>
</dbReference>
<dbReference type="Proteomes" id="UP000287224">
    <property type="component" value="Unassembled WGS sequence"/>
</dbReference>
<reference evidence="3" key="1">
    <citation type="submission" date="2018-12" db="EMBL/GenBank/DDBJ databases">
        <title>Tengunoibacter tsumagoiensis gen. nov., sp. nov., Dictyobacter kobayashii sp. nov., D. alpinus sp. nov., and D. joshuensis sp. nov. and description of Dictyobacteraceae fam. nov. within the order Ktedonobacterales isolated from Tengu-no-mugimeshi.</title>
        <authorList>
            <person name="Wang C.M."/>
            <person name="Zheng Y."/>
            <person name="Sakai Y."/>
            <person name="Toyoda A."/>
            <person name="Minakuchi Y."/>
            <person name="Abe K."/>
            <person name="Yokota A."/>
            <person name="Yabe S."/>
        </authorList>
    </citation>
    <scope>NUCLEOTIDE SEQUENCE [LARGE SCALE GENOMIC DNA]</scope>
    <source>
        <strain evidence="3">S-27</strain>
    </source>
</reference>
<keyword evidence="3" id="KW-1185">Reference proteome</keyword>
<dbReference type="InterPro" id="IPR042001">
    <property type="entry name" value="Sortase_F"/>
</dbReference>
<gene>
    <name evidence="2" type="ORF">KDAU_20790</name>
</gene>
<organism evidence="2 3">
    <name type="scientific">Dictyobacter aurantiacus</name>
    <dbReference type="NCBI Taxonomy" id="1936993"/>
    <lineage>
        <taxon>Bacteria</taxon>
        <taxon>Bacillati</taxon>
        <taxon>Chloroflexota</taxon>
        <taxon>Ktedonobacteria</taxon>
        <taxon>Ktedonobacterales</taxon>
        <taxon>Dictyobacteraceae</taxon>
        <taxon>Dictyobacter</taxon>
    </lineage>
</organism>
<dbReference type="Pfam" id="PF04203">
    <property type="entry name" value="Sortase"/>
    <property type="match status" value="1"/>
</dbReference>
<proteinExistence type="predicted"/>
<dbReference type="EMBL" id="BIFQ01000001">
    <property type="protein sequence ID" value="GCE04750.1"/>
    <property type="molecule type" value="Genomic_DNA"/>
</dbReference>
<sequence length="211" mass="23219">MMHTRQRVWFFVAILFVLLSIALGGWVWSSILSSQKTANQQQTIKMPAMKPATPDLMTGVDVSSGGRLIIPAIKVNAPIETVGKTSEGYMDVPTRNQWTGVGWYKEGPLPGQKGTAVIDGHLDRTGGAPAVFWDLKKLHRGDIVTVQAKNGDKARFKVIQVSNYKPTQAPIKLIFGRQDGTFLNLITCAGVWVPAENQTSERLVVYTQRIA</sequence>
<evidence type="ECO:0000313" key="2">
    <source>
        <dbReference type="EMBL" id="GCE04750.1"/>
    </source>
</evidence>
<dbReference type="SUPFAM" id="SSF63817">
    <property type="entry name" value="Sortase"/>
    <property type="match status" value="1"/>
</dbReference>
<dbReference type="AlphaFoldDB" id="A0A401ZCY6"/>
<keyword evidence="1" id="KW-0378">Hydrolase</keyword>
<dbReference type="RefSeq" id="WP_126595867.1">
    <property type="nucleotide sequence ID" value="NZ_BIFQ01000001.1"/>
</dbReference>
<evidence type="ECO:0000256" key="1">
    <source>
        <dbReference type="ARBA" id="ARBA00022801"/>
    </source>
</evidence>
<dbReference type="OrthoDB" id="157320at2"/>
<dbReference type="Gene3D" id="2.40.260.10">
    <property type="entry name" value="Sortase"/>
    <property type="match status" value="1"/>
</dbReference>
<accession>A0A401ZCY6</accession>
<evidence type="ECO:0000313" key="3">
    <source>
        <dbReference type="Proteomes" id="UP000287224"/>
    </source>
</evidence>
<dbReference type="CDD" id="cd05829">
    <property type="entry name" value="Sortase_F"/>
    <property type="match status" value="1"/>
</dbReference>
<comment type="caution">
    <text evidence="2">The sequence shown here is derived from an EMBL/GenBank/DDBJ whole genome shotgun (WGS) entry which is preliminary data.</text>
</comment>
<protein>
    <submittedName>
        <fullName evidence="2">Class F sortase</fullName>
    </submittedName>
</protein>
<dbReference type="InterPro" id="IPR023365">
    <property type="entry name" value="Sortase_dom-sf"/>
</dbReference>
<name>A0A401ZCY6_9CHLR</name>
<dbReference type="InterPro" id="IPR005754">
    <property type="entry name" value="Sortase"/>
</dbReference>